<dbReference type="Gene3D" id="2.40.160.10">
    <property type="entry name" value="Porin"/>
    <property type="match status" value="1"/>
</dbReference>
<feature type="chain" id="PRO_5015623983" description="Porin" evidence="2">
    <location>
        <begin position="22"/>
        <end position="409"/>
    </location>
</feature>
<dbReference type="SUPFAM" id="SSF56935">
    <property type="entry name" value="Porins"/>
    <property type="match status" value="1"/>
</dbReference>
<name>A0A2T3N4L0_9GAMM</name>
<dbReference type="AlphaFoldDB" id="A0A2T3N4L0"/>
<accession>A0A2T3N4L0</accession>
<dbReference type="EMBL" id="PYMC01000001">
    <property type="protein sequence ID" value="PSW07406.1"/>
    <property type="molecule type" value="Genomic_DNA"/>
</dbReference>
<feature type="signal peptide" evidence="2">
    <location>
        <begin position="1"/>
        <end position="21"/>
    </location>
</feature>
<dbReference type="Proteomes" id="UP000240904">
    <property type="component" value="Unassembled WGS sequence"/>
</dbReference>
<proteinExistence type="predicted"/>
<reference evidence="3 4" key="1">
    <citation type="submission" date="2018-03" db="EMBL/GenBank/DDBJ databases">
        <title>Whole genome sequencing of Histamine producing bacteria.</title>
        <authorList>
            <person name="Butler K."/>
        </authorList>
    </citation>
    <scope>NUCLEOTIDE SEQUENCE [LARGE SCALE GENOMIC DNA]</scope>
    <source>
        <strain evidence="3 4">DSM 16190</strain>
    </source>
</reference>
<feature type="coiled-coil region" evidence="1">
    <location>
        <begin position="17"/>
        <end position="51"/>
    </location>
</feature>
<gene>
    <name evidence="3" type="ORF">C9I89_01410</name>
</gene>
<dbReference type="OrthoDB" id="197869at2"/>
<evidence type="ECO:0000313" key="3">
    <source>
        <dbReference type="EMBL" id="PSW07406.1"/>
    </source>
</evidence>
<dbReference type="RefSeq" id="WP_107281558.1">
    <property type="nucleotide sequence ID" value="NZ_PYMC01000001.1"/>
</dbReference>
<sequence length="409" mass="44755">MTIKAFRLLPLAALCAFSIQAQTEQSAEQRIEQLERQVALLSEQQASTMSDRFTFNGFASVAMQVSDNDAGFAGATNQAEFDNGSLVGLQGSFNVAEGTDVTVQLVARGEDDWDPEVEWAFISHHFDNGLTARAGKLRLPLFMLSDYLEVGYATPWVRVPEEVYGTVVVSSFTGVDVLYDIELDDSTVSLQAFGGNRTVSASKSSLGVETKFRDIIGGVVSWTDETVTLRASYTQAKVNGDEDWNIDGNVIPMTTFDSDKATFIGLGARYDQGNFFALSELTRTEVEGFYQDVDAAYLTLGYNVNSLTPYVSVARSETKDNDERAVDFPINQQTIQLAQVKGMQQALLDIERTSYSAGLRWDVQSNVAITTDVTYSTDFGDTRGGLSGAATDSTIDDTIVYTVKLDVMF</sequence>
<protein>
    <recommendedName>
        <fullName evidence="5">Porin</fullName>
    </recommendedName>
</protein>
<organism evidence="3 4">
    <name type="scientific">Photobacterium lipolyticum</name>
    <dbReference type="NCBI Taxonomy" id="266810"/>
    <lineage>
        <taxon>Bacteria</taxon>
        <taxon>Pseudomonadati</taxon>
        <taxon>Pseudomonadota</taxon>
        <taxon>Gammaproteobacteria</taxon>
        <taxon>Vibrionales</taxon>
        <taxon>Vibrionaceae</taxon>
        <taxon>Photobacterium</taxon>
    </lineage>
</organism>
<keyword evidence="2" id="KW-0732">Signal</keyword>
<comment type="caution">
    <text evidence="3">The sequence shown here is derived from an EMBL/GenBank/DDBJ whole genome shotgun (WGS) entry which is preliminary data.</text>
</comment>
<evidence type="ECO:0000256" key="2">
    <source>
        <dbReference type="SAM" id="SignalP"/>
    </source>
</evidence>
<keyword evidence="4" id="KW-1185">Reference proteome</keyword>
<evidence type="ECO:0008006" key="5">
    <source>
        <dbReference type="Google" id="ProtNLM"/>
    </source>
</evidence>
<keyword evidence="1" id="KW-0175">Coiled coil</keyword>
<dbReference type="InterPro" id="IPR023614">
    <property type="entry name" value="Porin_dom_sf"/>
</dbReference>
<evidence type="ECO:0000313" key="4">
    <source>
        <dbReference type="Proteomes" id="UP000240904"/>
    </source>
</evidence>
<evidence type="ECO:0000256" key="1">
    <source>
        <dbReference type="SAM" id="Coils"/>
    </source>
</evidence>